<dbReference type="STRING" id="169435.ERS852551_02816"/>
<dbReference type="CAZy" id="GH25">
    <property type="family name" value="Glycoside Hydrolase Family 25"/>
</dbReference>
<organism evidence="2 3">
    <name type="scientific">Anaerotruncus colihominis DSM 17241</name>
    <dbReference type="NCBI Taxonomy" id="445972"/>
    <lineage>
        <taxon>Bacteria</taxon>
        <taxon>Bacillati</taxon>
        <taxon>Bacillota</taxon>
        <taxon>Clostridia</taxon>
        <taxon>Eubacteriales</taxon>
        <taxon>Oscillospiraceae</taxon>
        <taxon>Anaerotruncus</taxon>
    </lineage>
</organism>
<reference evidence="2" key="1">
    <citation type="submission" date="2007-11" db="EMBL/GenBank/DDBJ databases">
        <authorList>
            <person name="Fulton L."/>
            <person name="Clifton S."/>
            <person name="Fulton B."/>
            <person name="Xu J."/>
            <person name="Minx P."/>
            <person name="Pepin K.H."/>
            <person name="Johnson M."/>
            <person name="Thiruvilangam P."/>
            <person name="Bhonagiri V."/>
            <person name="Nash W.E."/>
            <person name="Mardis E.R."/>
            <person name="Wilson R.K."/>
        </authorList>
    </citation>
    <scope>NUCLEOTIDE SEQUENCE [LARGE SCALE GENOMIC DNA]</scope>
    <source>
        <strain evidence="2">DSM 17241</strain>
    </source>
</reference>
<dbReference type="GO" id="GO:0009253">
    <property type="term" value="P:peptidoglycan catabolic process"/>
    <property type="evidence" value="ECO:0007669"/>
    <property type="project" value="InterPro"/>
</dbReference>
<dbReference type="InterPro" id="IPR017853">
    <property type="entry name" value="GH"/>
</dbReference>
<dbReference type="Gene3D" id="3.20.20.80">
    <property type="entry name" value="Glycosidases"/>
    <property type="match status" value="1"/>
</dbReference>
<reference evidence="2" key="2">
    <citation type="submission" date="2013-09" db="EMBL/GenBank/DDBJ databases">
        <title>Draft genome sequence of Anaerotruncus colihominis(DSM 17241).</title>
        <authorList>
            <person name="Sudarsanam P."/>
            <person name="Ley R."/>
            <person name="Guruge J."/>
            <person name="Turnbaugh P.J."/>
            <person name="Mahowald M."/>
            <person name="Liep D."/>
            <person name="Gordon J."/>
        </authorList>
    </citation>
    <scope>NUCLEOTIDE SEQUENCE</scope>
    <source>
        <strain evidence="2">DSM 17241</strain>
    </source>
</reference>
<evidence type="ECO:0000313" key="2">
    <source>
        <dbReference type="EMBL" id="EDS13190.1"/>
    </source>
</evidence>
<dbReference type="Pfam" id="PF01183">
    <property type="entry name" value="Glyco_hydro_25"/>
    <property type="match status" value="1"/>
</dbReference>
<gene>
    <name evidence="2" type="ORF">ANACOL_00205</name>
</gene>
<proteinExistence type="inferred from homology"/>
<accession>B0P633</accession>
<dbReference type="PANTHER" id="PTHR34135:SF2">
    <property type="entry name" value="LYSOZYME"/>
    <property type="match status" value="1"/>
</dbReference>
<dbReference type="GO" id="GO:0003796">
    <property type="term" value="F:lysozyme activity"/>
    <property type="evidence" value="ECO:0007669"/>
    <property type="project" value="InterPro"/>
</dbReference>
<dbReference type="SUPFAM" id="SSF51445">
    <property type="entry name" value="(Trans)glycosidases"/>
    <property type="match status" value="1"/>
</dbReference>
<dbReference type="InterPro" id="IPR002053">
    <property type="entry name" value="Glyco_hydro_25"/>
</dbReference>
<keyword evidence="3" id="KW-1185">Reference proteome</keyword>
<comment type="caution">
    <text evidence="2">The sequence shown here is derived from an EMBL/GenBank/DDBJ whole genome shotgun (WGS) entry which is preliminary data.</text>
</comment>
<sequence>MFINFNISIKNYNHNYSSEDCKMGQAIKGIDISSHQGEIDFERVKADGVRFVIIKAGQGLREMGTFRQKYLPAVLAAGLDWGAYWWSDAVTAAEAQKEAAAFVRALDGLRPTYPVYMDQEYESLCGNAWGVGKGKQLRTDMAKAFLKVLEDAGYYAGLYASTNWLQYWVDDKQLEAYDKWVAQYAEKCTYTGSYGMWQHHGNARGFVGCVDGISVPVDINACYRDYPEIIRANLLNGWKSVDKPDVPTNPSEDGTISVSRAKLEGLRDDLAAALNSVTRILGTDKI</sequence>
<dbReference type="Proteomes" id="UP000003803">
    <property type="component" value="Unassembled WGS sequence"/>
</dbReference>
<dbReference type="PROSITE" id="PS51904">
    <property type="entry name" value="GLYCOSYL_HYDROL_F25_2"/>
    <property type="match status" value="1"/>
</dbReference>
<comment type="similarity">
    <text evidence="1">Belongs to the glycosyl hydrolase 25 family.</text>
</comment>
<dbReference type="EMBL" id="ABGD02000003">
    <property type="protein sequence ID" value="EDS13190.1"/>
    <property type="molecule type" value="Genomic_DNA"/>
</dbReference>
<dbReference type="eggNOG" id="COG3757">
    <property type="taxonomic scope" value="Bacteria"/>
</dbReference>
<evidence type="ECO:0000256" key="1">
    <source>
        <dbReference type="ARBA" id="ARBA00010646"/>
    </source>
</evidence>
<dbReference type="GO" id="GO:0016052">
    <property type="term" value="P:carbohydrate catabolic process"/>
    <property type="evidence" value="ECO:0007669"/>
    <property type="project" value="TreeGrafter"/>
</dbReference>
<protein>
    <submittedName>
        <fullName evidence="2">Glycosyl hydrolase family 25</fullName>
    </submittedName>
</protein>
<dbReference type="HOGENOM" id="CLU_044973_8_1_9"/>
<dbReference type="CDD" id="cd06414">
    <property type="entry name" value="GH25_LytC-like"/>
    <property type="match status" value="1"/>
</dbReference>
<evidence type="ECO:0000313" key="3">
    <source>
        <dbReference type="Proteomes" id="UP000003803"/>
    </source>
</evidence>
<dbReference type="GO" id="GO:0016998">
    <property type="term" value="P:cell wall macromolecule catabolic process"/>
    <property type="evidence" value="ECO:0007669"/>
    <property type="project" value="InterPro"/>
</dbReference>
<keyword evidence="2" id="KW-0378">Hydrolase</keyword>
<dbReference type="PANTHER" id="PTHR34135">
    <property type="entry name" value="LYSOZYME"/>
    <property type="match status" value="1"/>
</dbReference>
<name>B0P633_9FIRM</name>
<dbReference type="AlphaFoldDB" id="B0P633"/>